<feature type="region of interest" description="Disordered" evidence="1">
    <location>
        <begin position="1"/>
        <end position="73"/>
    </location>
</feature>
<dbReference type="STRING" id="414004.CENSYa_1585"/>
<sequence>MLGAQALKERSVPVEDLESIMRGKLGAPAGADVQQDGQSGGQDAADGKQGTEEPGADAADDAESGPDAGESAGGAAYTEMLREAGYLRDSKNWLTRKAFLEIGDRMLRDVMSRLGAGEGGLHGTVRPGEGSILSDGTRMIEPGGDAGNLCVPQTVLNAVLRLSREGPVGFPLELERQDLEEFESLDDVRTAVAYCIDLSSTMKTKLQDGTSRIEAAKRALWVLYMLNSRFFPDDPVFVVGFASLASEVDPRDIPFLRTYDANDGLLHYTNYQAALGLARRLLRRSGAQNRRIVLITDGQPSACFVGDEAQKAEIISVKPYSTFYSPQREVIGRIKEERNLRLDADPDRLVYLCYRYKKIDQIIERRTAAEAAACSREGVAVDSIVVSDEDELLEYVARLERQMGGRSYHVRRGDMDRVLVADYVSGLRKVFTKRHSW</sequence>
<dbReference type="Proteomes" id="UP000000758">
    <property type="component" value="Chromosome"/>
</dbReference>
<dbReference type="KEGG" id="csy:CENSYa_1585"/>
<gene>
    <name evidence="3" type="ordered locus">CENSYa_1585</name>
</gene>
<evidence type="ECO:0000259" key="2">
    <source>
        <dbReference type="Pfam" id="PF13519"/>
    </source>
</evidence>
<dbReference type="InterPro" id="IPR002035">
    <property type="entry name" value="VWF_A"/>
</dbReference>
<reference evidence="3 4" key="1">
    <citation type="journal article" date="2006" name="Proc. Natl. Acad. Sci. U.S.A.">
        <title>Genomic analysis of the uncultivated marine crenarchaeote Cenarchaeum symbiosum.</title>
        <authorList>
            <person name="Hallam S.J."/>
            <person name="Konstantinidis K.T."/>
            <person name="Putnam N."/>
            <person name="Schleper C."/>
            <person name="Watanabe Y."/>
            <person name="Sugahara J."/>
            <person name="Preston C."/>
            <person name="de la Torre J."/>
            <person name="Richardson P.M."/>
            <person name="DeLong E.F."/>
        </authorList>
    </citation>
    <scope>NUCLEOTIDE SEQUENCE [LARGE SCALE GENOMIC DNA]</scope>
    <source>
        <strain evidence="4">A</strain>
    </source>
</reference>
<dbReference type="EnsemblBacteria" id="ABK78205">
    <property type="protein sequence ID" value="ABK78205"/>
    <property type="gene ID" value="CENSYa_1585"/>
</dbReference>
<feature type="compositionally biased region" description="Acidic residues" evidence="1">
    <location>
        <begin position="54"/>
        <end position="64"/>
    </location>
</feature>
<accession>A0RXY8</accession>
<proteinExistence type="predicted"/>
<evidence type="ECO:0000313" key="4">
    <source>
        <dbReference type="Proteomes" id="UP000000758"/>
    </source>
</evidence>
<dbReference type="Gene3D" id="3.40.50.410">
    <property type="entry name" value="von Willebrand factor, type A domain"/>
    <property type="match status" value="1"/>
</dbReference>
<feature type="domain" description="VWFA" evidence="2">
    <location>
        <begin position="193"/>
        <end position="299"/>
    </location>
</feature>
<dbReference type="HOGENOM" id="CLU_586111_0_0_2"/>
<dbReference type="Pfam" id="PF13519">
    <property type="entry name" value="VWA_2"/>
    <property type="match status" value="1"/>
</dbReference>
<name>A0RXY8_CENSY</name>
<evidence type="ECO:0000256" key="1">
    <source>
        <dbReference type="SAM" id="MobiDB-lite"/>
    </source>
</evidence>
<organism evidence="3 4">
    <name type="scientific">Cenarchaeum symbiosum (strain A)</name>
    <dbReference type="NCBI Taxonomy" id="414004"/>
    <lineage>
        <taxon>Archaea</taxon>
        <taxon>Nitrososphaerota</taxon>
        <taxon>Candidatus Cenarchaeales</taxon>
        <taxon>Candidatus Cenarchaeaceae</taxon>
        <taxon>Candidatus Cenarchaeum</taxon>
    </lineage>
</organism>
<evidence type="ECO:0000313" key="3">
    <source>
        <dbReference type="EMBL" id="ABK78205.1"/>
    </source>
</evidence>
<dbReference type="SUPFAM" id="SSF53300">
    <property type="entry name" value="vWA-like"/>
    <property type="match status" value="1"/>
</dbReference>
<feature type="compositionally biased region" description="Low complexity" evidence="1">
    <location>
        <begin position="29"/>
        <end position="44"/>
    </location>
</feature>
<keyword evidence="4" id="KW-1185">Reference proteome</keyword>
<dbReference type="AlphaFoldDB" id="A0RXY8"/>
<protein>
    <submittedName>
        <fullName evidence="3">Uncharacterized protein with a von Willebrand factor type A (VWA) domain</fullName>
    </submittedName>
</protein>
<dbReference type="InterPro" id="IPR036465">
    <property type="entry name" value="vWFA_dom_sf"/>
</dbReference>
<dbReference type="EMBL" id="DP000238">
    <property type="protein sequence ID" value="ABK78205.1"/>
    <property type="molecule type" value="Genomic_DNA"/>
</dbReference>